<dbReference type="RefSeq" id="WP_322809876.1">
    <property type="nucleotide sequence ID" value="NZ_JAVBVO010000024.1"/>
</dbReference>
<gene>
    <name evidence="2" type="ORF">RAK27_18960</name>
</gene>
<keyword evidence="1" id="KW-1133">Transmembrane helix</keyword>
<dbReference type="EMBL" id="JAVBVO010000024">
    <property type="protein sequence ID" value="MDZ5760727.1"/>
    <property type="molecule type" value="Genomic_DNA"/>
</dbReference>
<dbReference type="Proteomes" id="UP001290462">
    <property type="component" value="Unassembled WGS sequence"/>
</dbReference>
<reference evidence="2" key="1">
    <citation type="submission" date="2023-08" db="EMBL/GenBank/DDBJ databases">
        <title>Genomic characterization of piscicolin 126 produced by Carnobacterium maltaromaticum CM22 strain isolated from salmon (Salmo salar).</title>
        <authorList>
            <person name="Gonzalez-Gragera E."/>
            <person name="Garcia-Lopez J.D."/>
            <person name="Teso-Perez C."/>
            <person name="Gimenez-Hernandez I."/>
            <person name="Peralta-Sanchez J.M."/>
            <person name="Valdivia E."/>
            <person name="Montalban-Lopez M."/>
            <person name="Martin-Platero A.M."/>
            <person name="Banos A."/>
            <person name="Martinez-Bueno M."/>
        </authorList>
    </citation>
    <scope>NUCLEOTIDE SEQUENCE</scope>
    <source>
        <strain evidence="2">CM22</strain>
    </source>
</reference>
<evidence type="ECO:0000313" key="2">
    <source>
        <dbReference type="EMBL" id="MDZ5760727.1"/>
    </source>
</evidence>
<name>A0AAW9KB72_CARML</name>
<protein>
    <recommendedName>
        <fullName evidence="4">DUF1310 family protein</fullName>
    </recommendedName>
</protein>
<evidence type="ECO:0008006" key="4">
    <source>
        <dbReference type="Google" id="ProtNLM"/>
    </source>
</evidence>
<evidence type="ECO:0000313" key="3">
    <source>
        <dbReference type="Proteomes" id="UP001290462"/>
    </source>
</evidence>
<accession>A0AAW9KB72</accession>
<keyword evidence="1" id="KW-0812">Transmembrane</keyword>
<organism evidence="2 3">
    <name type="scientific">Carnobacterium maltaromaticum</name>
    <name type="common">Carnobacterium piscicola</name>
    <dbReference type="NCBI Taxonomy" id="2751"/>
    <lineage>
        <taxon>Bacteria</taxon>
        <taxon>Bacillati</taxon>
        <taxon>Bacillota</taxon>
        <taxon>Bacilli</taxon>
        <taxon>Lactobacillales</taxon>
        <taxon>Carnobacteriaceae</taxon>
        <taxon>Carnobacterium</taxon>
    </lineage>
</organism>
<feature type="transmembrane region" description="Helical" evidence="1">
    <location>
        <begin position="6"/>
        <end position="25"/>
    </location>
</feature>
<proteinExistence type="predicted"/>
<dbReference type="AlphaFoldDB" id="A0AAW9KB72"/>
<sequence>MKKNIVWLVSLIAILILGIFGGMYMNTKEEHKEQDLISIERQSIGALKNTFTDISEVEIEKSVYDEKTGTYGIYVVMTNNQNNSLRFMYNFEKKGDVVYGFVIKDKNIQKRGNTKDKINVTFSNGMEEII</sequence>
<evidence type="ECO:0000256" key="1">
    <source>
        <dbReference type="SAM" id="Phobius"/>
    </source>
</evidence>
<keyword evidence="1" id="KW-0472">Membrane</keyword>
<comment type="caution">
    <text evidence="2">The sequence shown here is derived from an EMBL/GenBank/DDBJ whole genome shotgun (WGS) entry which is preliminary data.</text>
</comment>